<protein>
    <recommendedName>
        <fullName evidence="8">Biotin transporter</fullName>
    </recommendedName>
</protein>
<feature type="transmembrane region" description="Helical" evidence="9">
    <location>
        <begin position="127"/>
        <end position="157"/>
    </location>
</feature>
<evidence type="ECO:0000313" key="11">
    <source>
        <dbReference type="Proteomes" id="UP000004848"/>
    </source>
</evidence>
<organism evidence="10 11">
    <name type="scientific">Roseibium aggregatum (strain ATCC 25650 / DSM 13394 / JCM 20685 / NBRC 16684 / NCIMB 2208 / IAM 12614 / B1)</name>
    <name type="common">Stappia aggregata</name>
    <dbReference type="NCBI Taxonomy" id="384765"/>
    <lineage>
        <taxon>Bacteria</taxon>
        <taxon>Pseudomonadati</taxon>
        <taxon>Pseudomonadota</taxon>
        <taxon>Alphaproteobacteria</taxon>
        <taxon>Hyphomicrobiales</taxon>
        <taxon>Stappiaceae</taxon>
        <taxon>Roseibium</taxon>
    </lineage>
</organism>
<evidence type="ECO:0000256" key="1">
    <source>
        <dbReference type="ARBA" id="ARBA00004651"/>
    </source>
</evidence>
<evidence type="ECO:0000256" key="6">
    <source>
        <dbReference type="ARBA" id="ARBA00022989"/>
    </source>
</evidence>
<comment type="caution">
    <text evidence="10">The sequence shown here is derived from an EMBL/GenBank/DDBJ whole genome shotgun (WGS) entry which is preliminary data.</text>
</comment>
<name>A0NXK1_ROSAI</name>
<feature type="transmembrane region" description="Helical" evidence="9">
    <location>
        <begin position="94"/>
        <end position="115"/>
    </location>
</feature>
<keyword evidence="3 8" id="KW-0813">Transport</keyword>
<reference evidence="10 11" key="1">
    <citation type="submission" date="2006-05" db="EMBL/GenBank/DDBJ databases">
        <authorList>
            <person name="King G."/>
            <person name="Ferriera S."/>
            <person name="Johnson J."/>
            <person name="Kravitz S."/>
            <person name="Beeson K."/>
            <person name="Sutton G."/>
            <person name="Rogers Y.-H."/>
            <person name="Friedman R."/>
            <person name="Frazier M."/>
            <person name="Venter J.C."/>
        </authorList>
    </citation>
    <scope>NUCLEOTIDE SEQUENCE [LARGE SCALE GENOMIC DNA]</scope>
    <source>
        <strain evidence="11">ATCC 25650 / DSM 13394 / JCM 20685 / NBRC 16684 / NCIMB 2208 / IAM 12614 / B1</strain>
    </source>
</reference>
<keyword evidence="6 9" id="KW-1133">Transmembrane helix</keyword>
<dbReference type="Proteomes" id="UP000004848">
    <property type="component" value="Unassembled WGS sequence"/>
</dbReference>
<evidence type="ECO:0000256" key="9">
    <source>
        <dbReference type="SAM" id="Phobius"/>
    </source>
</evidence>
<evidence type="ECO:0000256" key="4">
    <source>
        <dbReference type="ARBA" id="ARBA00022475"/>
    </source>
</evidence>
<feature type="transmembrane region" description="Helical" evidence="9">
    <location>
        <begin position="20"/>
        <end position="37"/>
    </location>
</feature>
<gene>
    <name evidence="10" type="ORF">SIAM614_28212</name>
</gene>
<keyword evidence="5 9" id="KW-0812">Transmembrane</keyword>
<evidence type="ECO:0000256" key="5">
    <source>
        <dbReference type="ARBA" id="ARBA00022692"/>
    </source>
</evidence>
<evidence type="ECO:0000256" key="7">
    <source>
        <dbReference type="ARBA" id="ARBA00023136"/>
    </source>
</evidence>
<dbReference type="PANTHER" id="PTHR34295:SF4">
    <property type="entry name" value="BIOTIN TRANSPORTER BIOY-RELATED"/>
    <property type="match status" value="1"/>
</dbReference>
<dbReference type="GO" id="GO:0015225">
    <property type="term" value="F:biotin transmembrane transporter activity"/>
    <property type="evidence" value="ECO:0007669"/>
    <property type="project" value="UniProtKB-UniRule"/>
</dbReference>
<keyword evidence="4 8" id="KW-1003">Cell membrane</keyword>
<dbReference type="Gene3D" id="1.10.1760.20">
    <property type="match status" value="1"/>
</dbReference>
<evidence type="ECO:0000256" key="8">
    <source>
        <dbReference type="PIRNR" id="PIRNR016661"/>
    </source>
</evidence>
<evidence type="ECO:0000313" key="10">
    <source>
        <dbReference type="EMBL" id="EAV42528.1"/>
    </source>
</evidence>
<comment type="subcellular location">
    <subcellularLocation>
        <location evidence="1 8">Cell membrane</location>
        <topology evidence="1 8">Multi-pass membrane protein</topology>
    </subcellularLocation>
</comment>
<dbReference type="EMBL" id="AAUW01000014">
    <property type="protein sequence ID" value="EAV42528.1"/>
    <property type="molecule type" value="Genomic_DNA"/>
</dbReference>
<evidence type="ECO:0000256" key="2">
    <source>
        <dbReference type="ARBA" id="ARBA00010692"/>
    </source>
</evidence>
<comment type="similarity">
    <text evidence="2 8">Belongs to the BioY family.</text>
</comment>
<dbReference type="PIRSF" id="PIRSF016661">
    <property type="entry name" value="BioY"/>
    <property type="match status" value="1"/>
</dbReference>
<proteinExistence type="inferred from homology"/>
<dbReference type="PANTHER" id="PTHR34295">
    <property type="entry name" value="BIOTIN TRANSPORTER BIOY"/>
    <property type="match status" value="1"/>
</dbReference>
<dbReference type="AlphaFoldDB" id="A0NXK1"/>
<keyword evidence="7 8" id="KW-0472">Membrane</keyword>
<dbReference type="GO" id="GO:0005886">
    <property type="term" value="C:plasma membrane"/>
    <property type="evidence" value="ECO:0007669"/>
    <property type="project" value="UniProtKB-SubCell"/>
</dbReference>
<dbReference type="InterPro" id="IPR003784">
    <property type="entry name" value="BioY"/>
</dbReference>
<sequence length="199" mass="20032">MSGRPVVLEKKVEFIMADRSLVHVAFYAALIAALGLVPPVAIAFLGGVPITAQTLGVMLAGVMLGPIRGALAVLLFLFLVALGLPFLSGGRGGLGVFMGPSVGFLIGWPVGALVAGWIMQSTRELNILLAAAISAAVGGILVVYAIGIPCVAIMAGLSLPKAALGSAVFVPGDLLKVALTAIIVQTVARGLPGAVLSRS</sequence>
<accession>A0NXK1</accession>
<dbReference type="Pfam" id="PF02632">
    <property type="entry name" value="BioY"/>
    <property type="match status" value="1"/>
</dbReference>
<evidence type="ECO:0000256" key="3">
    <source>
        <dbReference type="ARBA" id="ARBA00022448"/>
    </source>
</evidence>
<dbReference type="eggNOG" id="COG1268">
    <property type="taxonomic scope" value="Bacteria"/>
</dbReference>